<keyword evidence="12" id="KW-1185">Reference proteome</keyword>
<dbReference type="PROSITE" id="PS00845">
    <property type="entry name" value="CAP_GLY_1"/>
    <property type="match status" value="1"/>
</dbReference>
<evidence type="ECO:0000256" key="9">
    <source>
        <dbReference type="SAM" id="MobiDB-lite"/>
    </source>
</evidence>
<evidence type="ECO:0000256" key="8">
    <source>
        <dbReference type="SAM" id="Coils"/>
    </source>
</evidence>
<comment type="similarity">
    <text evidence="2">Belongs to the dynactin 150 kDa subunit family.</text>
</comment>
<organism evidence="11 12">
    <name type="scientific">Ascodesmis nigricans</name>
    <dbReference type="NCBI Taxonomy" id="341454"/>
    <lineage>
        <taxon>Eukaryota</taxon>
        <taxon>Fungi</taxon>
        <taxon>Dikarya</taxon>
        <taxon>Ascomycota</taxon>
        <taxon>Pezizomycotina</taxon>
        <taxon>Pezizomycetes</taxon>
        <taxon>Pezizales</taxon>
        <taxon>Ascodesmidaceae</taxon>
        <taxon>Ascodesmis</taxon>
    </lineage>
</organism>
<gene>
    <name evidence="11" type="ORF">EX30DRAFT_364017</name>
</gene>
<feature type="region of interest" description="Disordered" evidence="9">
    <location>
        <begin position="71"/>
        <end position="269"/>
    </location>
</feature>
<keyword evidence="4" id="KW-0493">Microtubule</keyword>
<dbReference type="InterPro" id="IPR036859">
    <property type="entry name" value="CAP-Gly_dom_sf"/>
</dbReference>
<accession>A0A4V6RHF2</accession>
<evidence type="ECO:0000256" key="7">
    <source>
        <dbReference type="ARBA" id="ARBA00023212"/>
    </source>
</evidence>
<evidence type="ECO:0000313" key="12">
    <source>
        <dbReference type="Proteomes" id="UP000298138"/>
    </source>
</evidence>
<feature type="coiled-coil region" evidence="8">
    <location>
        <begin position="1061"/>
        <end position="1095"/>
    </location>
</feature>
<sequence>MADLRVGDIVEVQGQRATIRYIGETAFADGEWVGVELDHPTGKNNGTVQDTQYFVCREKYGMFVRINVPRLMERPAKPQQKQPLQKPKPSPSPASPTKQLGSRSATPLGQSGKTTPAGSRPSSVRPAQRPGSMGPPTKPTPTTTTKRGSVSTPGASTPPSRPPSTQALSRPAGTRTSLKPTPAAVPGRRPSPTNPPPPPSSERVSPGLGARRGSTATNASAVSVRSTGAEARRGSLAAPAPSSATSTSPSRVRQSASTTSGNTVPAAELATAQREVEDLKSKISILARKREEDREKLKTLERVQEERDKFESIIQKIQIKYQPLQQENVELRKNIKEIEAALSQMEQAKMEDDMLLEMAALDREMAEEQAEAYKAELEAVREKAEEYEMELEILREENEELSQGMDPEQKTSAGWLQLEKQNERLKSALLRLREITTQTEEELRDAVKSLEEENTDLQKYKDEVETAQTRLKASESAVEDLRQQLETALGAEEMLEELTERNMNMGEQLDELRATVEDLESLKEIADELEINHIESEKQMQEELDYRDTIIRENIQRILQLEQLNEDAEYNITRFREVVRALQSDLEDMKASQQITETEAEELTARSRAMMDLNMKLQITAAKTQNKTIDLELRRMEAEEAIEHLKIVQLFLPESYLADKDSIQALLRFRRVAFKAQLLQTFVKERITGDMRGNSEDTIFFACEVCDKLTWVSAMCDRFISCINTCSTDQFTRFQGAVLELEPVERALNHWIEGLRRDELNEKKCADELQRTMALMSHLGEIHLTDSIEGAASDFNMRTLLMQSYMESSAAALSHLRSIVHHKLPAPQNDESAIIDLEDPAVNFIKKAEAAIAACRSAKVVVTKILRSLDDYRLRNFSLAPTHLPSFFTAEESTEKLAVYTRALGHAVFNLFHSTDSLTSADFSSPNWDTLLTAMTSTTESHLGYSETDFFSALTRDLKSVTNTLVDLAALSADIDSTLEFDPPQPPWIQRAYEISHTKTIDHDTESQLHQLQTNMLERATLLAQRDRTIDEMSVKIELLEARTKQTAKQAALITELEDTISQAKIKEKDLTDIVESLQEDIIQLETDLAKMKQASAAQPRLPPNTVVIGEDGVKRTITAAGGEVALTMGLELERKKREITALSNSLAFFRREAAELRDHDTMKPDSWLFQPLLPTPAALARKKTTAKQTRLAREADDVLSELRSAVLESRVIALDATRERGWRPVEETVRWRGERVRERWEAVAGWREDLVRRCREVEGVERKGGMKSGLVREVARVERGRKWARRGWLGGEVRVRDGEEWEGVREVLGVDEEEEFADRGLVSVCVRNRITFFFISLVSLGSLGFGGTTYDNWYTGTILCCSLLVTSLRFCDHISSTYRRSPDSPGTTVTLGTPDSATIAAAVVEEPASSTTFTAGWGSEVGELGEHGARKASGATRSLRRPDVMPFVVDIDWVRCEQWSRRRSFSIRTDRVVSATHIYDDDSQVVDSSCTKRQVNSAISPDQLWSDDVTDSDANDQTMSAII</sequence>
<dbReference type="EMBL" id="ML220120">
    <property type="protein sequence ID" value="TGZ81335.1"/>
    <property type="molecule type" value="Genomic_DNA"/>
</dbReference>
<name>A0A4V6RHF2_9PEZI</name>
<dbReference type="SUPFAM" id="SSF74924">
    <property type="entry name" value="Cap-Gly domain"/>
    <property type="match status" value="1"/>
</dbReference>
<evidence type="ECO:0000256" key="4">
    <source>
        <dbReference type="ARBA" id="ARBA00022701"/>
    </source>
</evidence>
<reference evidence="11 12" key="1">
    <citation type="submission" date="2019-04" db="EMBL/GenBank/DDBJ databases">
        <title>Comparative genomics and transcriptomics to analyze fruiting body development in filamentous ascomycetes.</title>
        <authorList>
            <consortium name="DOE Joint Genome Institute"/>
            <person name="Lutkenhaus R."/>
            <person name="Traeger S."/>
            <person name="Breuer J."/>
            <person name="Kuo A."/>
            <person name="Lipzen A."/>
            <person name="Pangilinan J."/>
            <person name="Dilworth D."/>
            <person name="Sandor L."/>
            <person name="Poggeler S."/>
            <person name="Barry K."/>
            <person name="Grigoriev I.V."/>
            <person name="Nowrousian M."/>
        </authorList>
    </citation>
    <scope>NUCLEOTIDE SEQUENCE [LARGE SCALE GENOMIC DNA]</scope>
    <source>
        <strain evidence="11 12">CBS 389.68</strain>
    </source>
</reference>
<feature type="domain" description="CAP-Gly" evidence="10">
    <location>
        <begin position="23"/>
        <end position="65"/>
    </location>
</feature>
<feature type="compositionally biased region" description="Polar residues" evidence="9">
    <location>
        <begin position="147"/>
        <end position="179"/>
    </location>
</feature>
<dbReference type="PROSITE" id="PS50245">
    <property type="entry name" value="CAP_GLY_2"/>
    <property type="match status" value="1"/>
</dbReference>
<feature type="coiled-coil region" evidence="8">
    <location>
        <begin position="269"/>
        <end position="539"/>
    </location>
</feature>
<comment type="subcellular location">
    <subcellularLocation>
        <location evidence="1">Cytoplasm</location>
        <location evidence="1">Cytoskeleton</location>
    </subcellularLocation>
</comment>
<proteinExistence type="inferred from homology"/>
<evidence type="ECO:0000256" key="6">
    <source>
        <dbReference type="ARBA" id="ARBA00023054"/>
    </source>
</evidence>
<dbReference type="Proteomes" id="UP000298138">
    <property type="component" value="Unassembled WGS sequence"/>
</dbReference>
<feature type="compositionally biased region" description="Low complexity" evidence="9">
    <location>
        <begin position="237"/>
        <end position="250"/>
    </location>
</feature>
<evidence type="ECO:0000256" key="5">
    <source>
        <dbReference type="ARBA" id="ARBA00023017"/>
    </source>
</evidence>
<protein>
    <recommendedName>
        <fullName evidence="10">CAP-Gly domain-containing protein</fullName>
    </recommendedName>
</protein>
<dbReference type="InterPro" id="IPR022157">
    <property type="entry name" value="Dynactin"/>
</dbReference>
<evidence type="ECO:0000313" key="11">
    <source>
        <dbReference type="EMBL" id="TGZ81335.1"/>
    </source>
</evidence>
<dbReference type="Pfam" id="PF12455">
    <property type="entry name" value="Dynactin"/>
    <property type="match status" value="1"/>
</dbReference>
<dbReference type="GO" id="GO:0030286">
    <property type="term" value="C:dynein complex"/>
    <property type="evidence" value="ECO:0007669"/>
    <property type="project" value="UniProtKB-KW"/>
</dbReference>
<feature type="compositionally biased region" description="Polar residues" evidence="9">
    <location>
        <begin position="251"/>
        <end position="263"/>
    </location>
</feature>
<dbReference type="InParanoid" id="A0A4V6RHF2"/>
<evidence type="ECO:0000259" key="10">
    <source>
        <dbReference type="PROSITE" id="PS50245"/>
    </source>
</evidence>
<dbReference type="InterPro" id="IPR000938">
    <property type="entry name" value="CAP-Gly_domain"/>
</dbReference>
<evidence type="ECO:0000256" key="2">
    <source>
        <dbReference type="ARBA" id="ARBA00011010"/>
    </source>
</evidence>
<feature type="compositionally biased region" description="Polar residues" evidence="9">
    <location>
        <begin position="100"/>
        <end position="122"/>
    </location>
</feature>
<keyword evidence="7" id="KW-0206">Cytoskeleton</keyword>
<evidence type="ECO:0000256" key="1">
    <source>
        <dbReference type="ARBA" id="ARBA00004245"/>
    </source>
</evidence>
<dbReference type="GO" id="GO:0005874">
    <property type="term" value="C:microtubule"/>
    <property type="evidence" value="ECO:0007669"/>
    <property type="project" value="UniProtKB-KW"/>
</dbReference>
<dbReference type="STRING" id="341454.A0A4V6RHF2"/>
<dbReference type="Gene3D" id="2.30.30.190">
    <property type="entry name" value="CAP Gly-rich-like domain"/>
    <property type="match status" value="1"/>
</dbReference>
<dbReference type="PANTHER" id="PTHR18916">
    <property type="entry name" value="DYNACTIN 1-RELATED MICROTUBULE-BINDING"/>
    <property type="match status" value="1"/>
</dbReference>
<feature type="compositionally biased region" description="Polar residues" evidence="9">
    <location>
        <begin position="214"/>
        <end position="226"/>
    </location>
</feature>
<keyword evidence="6 8" id="KW-0175">Coiled coil</keyword>
<dbReference type="SMART" id="SM01052">
    <property type="entry name" value="CAP_GLY"/>
    <property type="match status" value="1"/>
</dbReference>
<feature type="coiled-coil region" evidence="8">
    <location>
        <begin position="586"/>
        <end position="639"/>
    </location>
</feature>
<dbReference type="Pfam" id="PF01302">
    <property type="entry name" value="CAP_GLY"/>
    <property type="match status" value="1"/>
</dbReference>
<evidence type="ECO:0000256" key="3">
    <source>
        <dbReference type="ARBA" id="ARBA00022490"/>
    </source>
</evidence>
<keyword evidence="3" id="KW-0963">Cytoplasm</keyword>
<dbReference type="OrthoDB" id="2130750at2759"/>
<keyword evidence="5" id="KW-0243">Dynein</keyword>